<evidence type="ECO:0000313" key="2">
    <source>
        <dbReference type="EMBL" id="SHI06492.1"/>
    </source>
</evidence>
<comment type="similarity">
    <text evidence="1">Belongs to the UPF0246 family.</text>
</comment>
<protein>
    <recommendedName>
        <fullName evidence="1">UPF0246 protein SAMN02745941_01822</fullName>
    </recommendedName>
</protein>
<dbReference type="NCBIfam" id="NF002542">
    <property type="entry name" value="PRK02101.1-3"/>
    <property type="match status" value="1"/>
</dbReference>
<accession>A0A1M5Y3A8</accession>
<sequence length="253" mass="29515">MIYIVSPAKSLNFSDKSNVVSDRTPNFINESEKLIKELKKFSPEDICSLMKISEKLGELNFYRFQQYELNPVKGAVFAFHGDVYRGLDINSLKDESVLYGDKHLRILSGLYGVLRPLDRIKEHRLEMGTKLMNKAGKDLYEFWGDKILEFLDNELSKEKTKVLVNLASEEYSKAARLEELKKKYKVITPVFKDYKNGSYKIISIYAKRARGLMARYLIENEIESIEGIKYFESEGYKYSEEKSNEDFLVFIRN</sequence>
<gene>
    <name evidence="2" type="ORF">SAMN02745941_01822</name>
</gene>
<dbReference type="PANTHER" id="PTHR30283:SF4">
    <property type="entry name" value="PEROXIDE STRESS RESISTANCE PROTEIN YAAA"/>
    <property type="match status" value="1"/>
</dbReference>
<reference evidence="2 3" key="1">
    <citation type="submission" date="2016-11" db="EMBL/GenBank/DDBJ databases">
        <authorList>
            <person name="Jaros S."/>
            <person name="Januszkiewicz K."/>
            <person name="Wedrychowicz H."/>
        </authorList>
    </citation>
    <scope>NUCLEOTIDE SEQUENCE [LARGE SCALE GENOMIC DNA]</scope>
    <source>
        <strain evidence="2 3">DSM 6191</strain>
    </source>
</reference>
<dbReference type="EMBL" id="FQXU01000005">
    <property type="protein sequence ID" value="SHI06492.1"/>
    <property type="molecule type" value="Genomic_DNA"/>
</dbReference>
<dbReference type="Proteomes" id="UP000184241">
    <property type="component" value="Unassembled WGS sequence"/>
</dbReference>
<dbReference type="HAMAP" id="MF_00652">
    <property type="entry name" value="UPF0246"/>
    <property type="match status" value="1"/>
</dbReference>
<evidence type="ECO:0000256" key="1">
    <source>
        <dbReference type="HAMAP-Rule" id="MF_00652"/>
    </source>
</evidence>
<dbReference type="GO" id="GO:0005829">
    <property type="term" value="C:cytosol"/>
    <property type="evidence" value="ECO:0007669"/>
    <property type="project" value="TreeGrafter"/>
</dbReference>
<dbReference type="InterPro" id="IPR005583">
    <property type="entry name" value="YaaA"/>
</dbReference>
<evidence type="ECO:0000313" key="3">
    <source>
        <dbReference type="Proteomes" id="UP000184241"/>
    </source>
</evidence>
<name>A0A1M5Y3A8_9CLOT</name>
<dbReference type="RefSeq" id="WP_073018764.1">
    <property type="nucleotide sequence ID" value="NZ_FQXU01000005.1"/>
</dbReference>
<dbReference type="GO" id="GO:0033194">
    <property type="term" value="P:response to hydroperoxide"/>
    <property type="evidence" value="ECO:0007669"/>
    <property type="project" value="TreeGrafter"/>
</dbReference>
<dbReference type="Pfam" id="PF03883">
    <property type="entry name" value="H2O2_YaaD"/>
    <property type="match status" value="1"/>
</dbReference>
<organism evidence="2 3">
    <name type="scientific">Clostridium intestinale DSM 6191</name>
    <dbReference type="NCBI Taxonomy" id="1121320"/>
    <lineage>
        <taxon>Bacteria</taxon>
        <taxon>Bacillati</taxon>
        <taxon>Bacillota</taxon>
        <taxon>Clostridia</taxon>
        <taxon>Eubacteriales</taxon>
        <taxon>Clostridiaceae</taxon>
        <taxon>Clostridium</taxon>
    </lineage>
</organism>
<proteinExistence type="inferred from homology"/>
<dbReference type="AlphaFoldDB" id="A0A1M5Y3A8"/>
<dbReference type="PANTHER" id="PTHR30283">
    <property type="entry name" value="PEROXIDE STRESS RESPONSE PROTEIN YAAA"/>
    <property type="match status" value="1"/>
</dbReference>